<accession>A0A3P3WAU0</accession>
<reference evidence="2 3" key="1">
    <citation type="submission" date="2018-11" db="EMBL/GenBank/DDBJ databases">
        <title>Flavobacterium sp. nov., YIM 102701-2 draft genome.</title>
        <authorList>
            <person name="Li G."/>
            <person name="Jiang Y."/>
        </authorList>
    </citation>
    <scope>NUCLEOTIDE SEQUENCE [LARGE SCALE GENOMIC DNA]</scope>
    <source>
        <strain evidence="2 3">YIM 102701-2</strain>
    </source>
</reference>
<dbReference type="Pfam" id="PF12412">
    <property type="entry name" value="DUF3667"/>
    <property type="match status" value="1"/>
</dbReference>
<proteinExistence type="predicted"/>
<gene>
    <name evidence="2" type="ORF">EG240_03650</name>
</gene>
<name>A0A3P3WAU0_9FLAO</name>
<dbReference type="Proteomes" id="UP000275719">
    <property type="component" value="Unassembled WGS sequence"/>
</dbReference>
<feature type="transmembrane region" description="Helical" evidence="1">
    <location>
        <begin position="77"/>
        <end position="98"/>
    </location>
</feature>
<dbReference type="RefSeq" id="WP_125017534.1">
    <property type="nucleotide sequence ID" value="NZ_RQVQ01000006.1"/>
</dbReference>
<dbReference type="InterPro" id="IPR022134">
    <property type="entry name" value="DUF3667"/>
</dbReference>
<evidence type="ECO:0000256" key="1">
    <source>
        <dbReference type="SAM" id="Phobius"/>
    </source>
</evidence>
<feature type="transmembrane region" description="Helical" evidence="1">
    <location>
        <begin position="227"/>
        <end position="253"/>
    </location>
</feature>
<feature type="transmembrane region" description="Helical" evidence="1">
    <location>
        <begin position="197"/>
        <end position="215"/>
    </location>
</feature>
<keyword evidence="1" id="KW-1133">Transmembrane helix</keyword>
<comment type="caution">
    <text evidence="2">The sequence shown here is derived from an EMBL/GenBank/DDBJ whole genome shotgun (WGS) entry which is preliminary data.</text>
</comment>
<dbReference type="AlphaFoldDB" id="A0A3P3WAU0"/>
<feature type="transmembrane region" description="Helical" evidence="1">
    <location>
        <begin position="133"/>
        <end position="150"/>
    </location>
</feature>
<keyword evidence="3" id="KW-1185">Reference proteome</keyword>
<evidence type="ECO:0000313" key="2">
    <source>
        <dbReference type="EMBL" id="RRJ92282.1"/>
    </source>
</evidence>
<evidence type="ECO:0000313" key="3">
    <source>
        <dbReference type="Proteomes" id="UP000275719"/>
    </source>
</evidence>
<feature type="transmembrane region" description="Helical" evidence="1">
    <location>
        <begin position="162"/>
        <end position="185"/>
    </location>
</feature>
<sequence length="267" mass="31162">MMNKKCLNCGKKLTDKYCSSCGQKADTHRITFKNFIFHDVLHGTFHIEKGILYTAKQALLRPGKAALDYISGKRKPYYNVFLLILLTIGLMLFLKHYYNEILIEQGRRYVKDISNLNEASQKMEYIFAQKSKIVIFIFVPFAAINSYIIFRRKKLNLSEHIIIAAMILLGILLLSTFAIILFYFDLFIDISSSADKAIQYIIASLIFLYTIYGYFNAFRNDYSKLGFTYRIILFYAFIYIELIILLFITIGFVTKWEFGDILITPFN</sequence>
<dbReference type="OrthoDB" id="7446256at2"/>
<keyword evidence="1" id="KW-0812">Transmembrane</keyword>
<organism evidence="2 3">
    <name type="scientific">Paenimyroides tangerinum</name>
    <dbReference type="NCBI Taxonomy" id="2488728"/>
    <lineage>
        <taxon>Bacteria</taxon>
        <taxon>Pseudomonadati</taxon>
        <taxon>Bacteroidota</taxon>
        <taxon>Flavobacteriia</taxon>
        <taxon>Flavobacteriales</taxon>
        <taxon>Flavobacteriaceae</taxon>
        <taxon>Paenimyroides</taxon>
    </lineage>
</organism>
<keyword evidence="1" id="KW-0472">Membrane</keyword>
<dbReference type="EMBL" id="RQVQ01000006">
    <property type="protein sequence ID" value="RRJ92282.1"/>
    <property type="molecule type" value="Genomic_DNA"/>
</dbReference>
<protein>
    <submittedName>
        <fullName evidence="2">DUF3667 domain-containing protein</fullName>
    </submittedName>
</protein>